<keyword evidence="6" id="KW-1185">Reference proteome</keyword>
<keyword evidence="3" id="KW-0677">Repeat</keyword>
<dbReference type="GO" id="GO:0008374">
    <property type="term" value="F:O-acyltransferase activity"/>
    <property type="evidence" value="ECO:0007669"/>
    <property type="project" value="TreeGrafter"/>
</dbReference>
<sequence>MSLNALNIHLKRLLFGMYSFAENLLRIILELLPHPFRYWIFKIMLAKLGSDSMIDYQTYFRYPWKISIGNGVWINRGCEFYGSMLATNKAQITIGDHCAFGPRVRVLSATHDYHRLDLPDQAASVTVGHHVWIGAGATLLPGISIGDGAVVAAGSVVTRDVAPFTIVAGNPARFIKNRDLNDANSI</sequence>
<dbReference type="Proteomes" id="UP000239936">
    <property type="component" value="Unassembled WGS sequence"/>
</dbReference>
<organism evidence="5 6">
    <name type="scientific">Chromatium okenii</name>
    <dbReference type="NCBI Taxonomy" id="61644"/>
    <lineage>
        <taxon>Bacteria</taxon>
        <taxon>Pseudomonadati</taxon>
        <taxon>Pseudomonadota</taxon>
        <taxon>Gammaproteobacteria</taxon>
        <taxon>Chromatiales</taxon>
        <taxon>Chromatiaceae</taxon>
        <taxon>Chromatium</taxon>
    </lineage>
</organism>
<gene>
    <name evidence="5" type="ORF">CXB77_15045</name>
</gene>
<dbReference type="OrthoDB" id="9815592at2"/>
<dbReference type="RefSeq" id="WP_105074514.1">
    <property type="nucleotide sequence ID" value="NZ_JAFLKP010000096.1"/>
</dbReference>
<accession>A0A2S7XPZ2</accession>
<dbReference type="Gene3D" id="2.160.10.10">
    <property type="entry name" value="Hexapeptide repeat proteins"/>
    <property type="match status" value="1"/>
</dbReference>
<keyword evidence="2 5" id="KW-0808">Transferase</keyword>
<dbReference type="PANTHER" id="PTHR23416">
    <property type="entry name" value="SIALIC ACID SYNTHASE-RELATED"/>
    <property type="match status" value="1"/>
</dbReference>
<dbReference type="InterPro" id="IPR018357">
    <property type="entry name" value="Hexapep_transf_CS"/>
</dbReference>
<name>A0A2S7XPZ2_9GAMM</name>
<dbReference type="SUPFAM" id="SSF51161">
    <property type="entry name" value="Trimeric LpxA-like enzymes"/>
    <property type="match status" value="1"/>
</dbReference>
<dbReference type="EMBL" id="PPGH01000037">
    <property type="protein sequence ID" value="PQJ95492.1"/>
    <property type="molecule type" value="Genomic_DNA"/>
</dbReference>
<evidence type="ECO:0000256" key="3">
    <source>
        <dbReference type="ARBA" id="ARBA00022737"/>
    </source>
</evidence>
<protein>
    <submittedName>
        <fullName evidence="5">Maltose O-acetyltransferase</fullName>
    </submittedName>
</protein>
<dbReference type="PANTHER" id="PTHR23416:SF23">
    <property type="entry name" value="ACETYLTRANSFERASE C18B11.09C-RELATED"/>
    <property type="match status" value="1"/>
</dbReference>
<evidence type="ECO:0000256" key="4">
    <source>
        <dbReference type="ARBA" id="ARBA00023315"/>
    </source>
</evidence>
<dbReference type="PROSITE" id="PS00101">
    <property type="entry name" value="HEXAPEP_TRANSFERASES"/>
    <property type="match status" value="1"/>
</dbReference>
<evidence type="ECO:0000256" key="2">
    <source>
        <dbReference type="ARBA" id="ARBA00022679"/>
    </source>
</evidence>
<dbReference type="AlphaFoldDB" id="A0A2S7XPZ2"/>
<dbReference type="InterPro" id="IPR001451">
    <property type="entry name" value="Hexapep"/>
</dbReference>
<dbReference type="InterPro" id="IPR051159">
    <property type="entry name" value="Hexapeptide_acetyltransf"/>
</dbReference>
<evidence type="ECO:0000313" key="6">
    <source>
        <dbReference type="Proteomes" id="UP000239936"/>
    </source>
</evidence>
<keyword evidence="4" id="KW-0012">Acyltransferase</keyword>
<evidence type="ECO:0000256" key="1">
    <source>
        <dbReference type="ARBA" id="ARBA00007274"/>
    </source>
</evidence>
<comment type="similarity">
    <text evidence="1">Belongs to the transferase hexapeptide repeat family.</text>
</comment>
<dbReference type="Pfam" id="PF14602">
    <property type="entry name" value="Hexapep_2"/>
    <property type="match status" value="1"/>
</dbReference>
<dbReference type="InterPro" id="IPR011004">
    <property type="entry name" value="Trimer_LpxA-like_sf"/>
</dbReference>
<dbReference type="GO" id="GO:0005829">
    <property type="term" value="C:cytosol"/>
    <property type="evidence" value="ECO:0007669"/>
    <property type="project" value="TreeGrafter"/>
</dbReference>
<reference evidence="5 6" key="1">
    <citation type="submission" date="2018-01" db="EMBL/GenBank/DDBJ databases">
        <title>The complete genome sequence of Chromatium okenii LaCa, a purple sulfur bacterium with a turbulent life.</title>
        <authorList>
            <person name="Luedin S.M."/>
            <person name="Liechti N."/>
            <person name="Storelli N."/>
            <person name="Danza F."/>
            <person name="Wittwer M."/>
            <person name="Pothier J.F."/>
            <person name="Tonolla M.A."/>
        </authorList>
    </citation>
    <scope>NUCLEOTIDE SEQUENCE [LARGE SCALE GENOMIC DNA]</scope>
    <source>
        <strain evidence="5 6">LaCa</strain>
    </source>
</reference>
<comment type="caution">
    <text evidence="5">The sequence shown here is derived from an EMBL/GenBank/DDBJ whole genome shotgun (WGS) entry which is preliminary data.</text>
</comment>
<evidence type="ECO:0000313" key="5">
    <source>
        <dbReference type="EMBL" id="PQJ95492.1"/>
    </source>
</evidence>
<proteinExistence type="inferred from homology"/>